<dbReference type="GO" id="GO:0015421">
    <property type="term" value="F:ABC-type oligopeptide transporter activity"/>
    <property type="evidence" value="ECO:0007669"/>
    <property type="project" value="TreeGrafter"/>
</dbReference>
<dbReference type="PROSITE" id="PS00211">
    <property type="entry name" value="ABC_TRANSPORTER_1"/>
    <property type="match status" value="1"/>
</dbReference>
<evidence type="ECO:0000313" key="11">
    <source>
        <dbReference type="Proteomes" id="UP000562352"/>
    </source>
</evidence>
<dbReference type="SUPFAM" id="SSF52540">
    <property type="entry name" value="P-loop containing nucleoside triphosphate hydrolases"/>
    <property type="match status" value="1"/>
</dbReference>
<accession>A0A841CUL5</accession>
<dbReference type="InterPro" id="IPR036640">
    <property type="entry name" value="ABC1_TM_sf"/>
</dbReference>
<dbReference type="EMBL" id="JACHJJ010000001">
    <property type="protein sequence ID" value="MBB5961030.1"/>
    <property type="molecule type" value="Genomic_DNA"/>
</dbReference>
<keyword evidence="4 10" id="KW-0067">ATP-binding</keyword>
<dbReference type="AlphaFoldDB" id="A0A841CUL5"/>
<dbReference type="RefSeq" id="WP_184937573.1">
    <property type="nucleotide sequence ID" value="NZ_BAAAWZ010000001.1"/>
</dbReference>
<evidence type="ECO:0000256" key="6">
    <source>
        <dbReference type="ARBA" id="ARBA00023136"/>
    </source>
</evidence>
<dbReference type="InterPro" id="IPR039421">
    <property type="entry name" value="Type_1_exporter"/>
</dbReference>
<evidence type="ECO:0000256" key="1">
    <source>
        <dbReference type="ARBA" id="ARBA00004651"/>
    </source>
</evidence>
<evidence type="ECO:0000256" key="4">
    <source>
        <dbReference type="ARBA" id="ARBA00022840"/>
    </source>
</evidence>
<reference evidence="10 11" key="1">
    <citation type="submission" date="2020-08" db="EMBL/GenBank/DDBJ databases">
        <title>Genomic Encyclopedia of Type Strains, Phase III (KMG-III): the genomes of soil and plant-associated and newly described type strains.</title>
        <authorList>
            <person name="Whitman W."/>
        </authorList>
    </citation>
    <scope>NUCLEOTIDE SEQUENCE [LARGE SCALE GENOMIC DNA]</scope>
    <source>
        <strain evidence="10 11">CECT 3303</strain>
    </source>
</reference>
<keyword evidence="2 7" id="KW-0812">Transmembrane</keyword>
<gene>
    <name evidence="10" type="ORF">FHS22_000268</name>
</gene>
<evidence type="ECO:0000256" key="5">
    <source>
        <dbReference type="ARBA" id="ARBA00022989"/>
    </source>
</evidence>
<feature type="transmembrane region" description="Helical" evidence="7">
    <location>
        <begin position="28"/>
        <end position="49"/>
    </location>
</feature>
<dbReference type="InterPro" id="IPR003593">
    <property type="entry name" value="AAA+_ATPase"/>
</dbReference>
<keyword evidence="5 7" id="KW-1133">Transmembrane helix</keyword>
<dbReference type="GO" id="GO:0005524">
    <property type="term" value="F:ATP binding"/>
    <property type="evidence" value="ECO:0007669"/>
    <property type="project" value="UniProtKB-KW"/>
</dbReference>
<proteinExistence type="predicted"/>
<feature type="transmembrane region" description="Helical" evidence="7">
    <location>
        <begin position="150"/>
        <end position="168"/>
    </location>
</feature>
<feature type="domain" description="ABC transmembrane type-1" evidence="9">
    <location>
        <begin position="34"/>
        <end position="317"/>
    </location>
</feature>
<dbReference type="GO" id="GO:0016887">
    <property type="term" value="F:ATP hydrolysis activity"/>
    <property type="evidence" value="ECO:0007669"/>
    <property type="project" value="InterPro"/>
</dbReference>
<dbReference type="SMART" id="SM00382">
    <property type="entry name" value="AAA"/>
    <property type="match status" value="1"/>
</dbReference>
<name>A0A841CUL5_PLAVE</name>
<dbReference type="Pfam" id="PF00005">
    <property type="entry name" value="ABC_tran"/>
    <property type="match status" value="1"/>
</dbReference>
<dbReference type="InterPro" id="IPR003439">
    <property type="entry name" value="ABC_transporter-like_ATP-bd"/>
</dbReference>
<dbReference type="PROSITE" id="PS50893">
    <property type="entry name" value="ABC_TRANSPORTER_2"/>
    <property type="match status" value="1"/>
</dbReference>
<keyword evidence="3" id="KW-0547">Nucleotide-binding</keyword>
<feature type="domain" description="ABC transporter" evidence="8">
    <location>
        <begin position="350"/>
        <end position="582"/>
    </location>
</feature>
<dbReference type="InterPro" id="IPR027417">
    <property type="entry name" value="P-loop_NTPase"/>
</dbReference>
<dbReference type="Gene3D" id="1.20.1560.10">
    <property type="entry name" value="ABC transporter type 1, transmembrane domain"/>
    <property type="match status" value="1"/>
</dbReference>
<sequence>MRDRPRSAPESPSAPGTRRRIVRLFLPYRSAVCVITALIVAYSALNAAVPLLTQAVFDRALFGPDGPDLPLLALIAASAAALACAVGAVDLGQTWVSSRVAQRVVHSLRVEMFTLLQRMPLTFFATERGGEIQSRLAGDTAQIENAVKDTLPGVLAGVFGFVAAAAMMVALSPVLAGVALVFSPLVLLVASRSGRALEKLSAAGQRVRAELASIVAERLSLGGVTMARVHGRRDDEVAGFGAESERLAALGVRSGLVAQGVLSAGHLFFVLTPYLVFLAAGLADGTTPGTLAAFTVLQARIHQPLWQILNVSTEIRSVLGAFTRVFEYLDLRPEGEPRRDTGRGPGALTVRRAAFRYPGTDAKERPALREVDVDIPAGSATLVIGPSGSGKTTLGHLLAGLHPPAEGSVEVDGSEVRAPMPARICIAVQEPFLFQGSISDNLRYAAPSATADELVRVCEITRIHDRIAELPDGYDSLVGERGAMLSGGERQRIALARALLADTPVLVLDEATSALDPLTEQAVVEAVLAERRGRTTVMITHRFGVVDCFDAVIALEGGRVVEQGTRPDLLRDRDGLYTRMVRAQTGNGRYSQPLRRKPR</sequence>
<evidence type="ECO:0000256" key="7">
    <source>
        <dbReference type="SAM" id="Phobius"/>
    </source>
</evidence>
<feature type="transmembrane region" description="Helical" evidence="7">
    <location>
        <begin position="69"/>
        <end position="89"/>
    </location>
</feature>
<feature type="transmembrane region" description="Helical" evidence="7">
    <location>
        <begin position="174"/>
        <end position="191"/>
    </location>
</feature>
<evidence type="ECO:0000259" key="9">
    <source>
        <dbReference type="PROSITE" id="PS50929"/>
    </source>
</evidence>
<comment type="subcellular location">
    <subcellularLocation>
        <location evidence="1">Cell membrane</location>
        <topology evidence="1">Multi-pass membrane protein</topology>
    </subcellularLocation>
</comment>
<protein>
    <submittedName>
        <fullName evidence="10">ATP-binding cassette subfamily B protein</fullName>
    </submittedName>
</protein>
<dbReference type="Proteomes" id="UP000562352">
    <property type="component" value="Unassembled WGS sequence"/>
</dbReference>
<evidence type="ECO:0000259" key="8">
    <source>
        <dbReference type="PROSITE" id="PS50893"/>
    </source>
</evidence>
<comment type="caution">
    <text evidence="10">The sequence shown here is derived from an EMBL/GenBank/DDBJ whole genome shotgun (WGS) entry which is preliminary data.</text>
</comment>
<dbReference type="InterPro" id="IPR011527">
    <property type="entry name" value="ABC1_TM_dom"/>
</dbReference>
<dbReference type="Pfam" id="PF00664">
    <property type="entry name" value="ABC_membrane"/>
    <property type="match status" value="1"/>
</dbReference>
<dbReference type="PANTHER" id="PTHR43394">
    <property type="entry name" value="ATP-DEPENDENT PERMEASE MDL1, MITOCHONDRIAL"/>
    <property type="match status" value="1"/>
</dbReference>
<dbReference type="PANTHER" id="PTHR43394:SF1">
    <property type="entry name" value="ATP-BINDING CASSETTE SUB-FAMILY B MEMBER 10, MITOCHONDRIAL"/>
    <property type="match status" value="1"/>
</dbReference>
<evidence type="ECO:0000256" key="2">
    <source>
        <dbReference type="ARBA" id="ARBA00022692"/>
    </source>
</evidence>
<dbReference type="SUPFAM" id="SSF90123">
    <property type="entry name" value="ABC transporter transmembrane region"/>
    <property type="match status" value="1"/>
</dbReference>
<evidence type="ECO:0000256" key="3">
    <source>
        <dbReference type="ARBA" id="ARBA00022741"/>
    </source>
</evidence>
<dbReference type="Gene3D" id="3.40.50.300">
    <property type="entry name" value="P-loop containing nucleotide triphosphate hydrolases"/>
    <property type="match status" value="1"/>
</dbReference>
<keyword evidence="11" id="KW-1185">Reference proteome</keyword>
<keyword evidence="6 7" id="KW-0472">Membrane</keyword>
<organism evidence="10 11">
    <name type="scientific">Planomonospora venezuelensis</name>
    <dbReference type="NCBI Taxonomy" id="1999"/>
    <lineage>
        <taxon>Bacteria</taxon>
        <taxon>Bacillati</taxon>
        <taxon>Actinomycetota</taxon>
        <taxon>Actinomycetes</taxon>
        <taxon>Streptosporangiales</taxon>
        <taxon>Streptosporangiaceae</taxon>
        <taxon>Planomonospora</taxon>
    </lineage>
</organism>
<evidence type="ECO:0000313" key="10">
    <source>
        <dbReference type="EMBL" id="MBB5961030.1"/>
    </source>
</evidence>
<dbReference type="GO" id="GO:0005886">
    <property type="term" value="C:plasma membrane"/>
    <property type="evidence" value="ECO:0007669"/>
    <property type="project" value="UniProtKB-SubCell"/>
</dbReference>
<dbReference type="InterPro" id="IPR017871">
    <property type="entry name" value="ABC_transporter-like_CS"/>
</dbReference>
<dbReference type="PROSITE" id="PS50929">
    <property type="entry name" value="ABC_TM1F"/>
    <property type="match status" value="1"/>
</dbReference>